<reference evidence="2 3" key="1">
    <citation type="submission" date="2019-11" db="EMBL/GenBank/DDBJ databases">
        <title>Complete Genome Sequence of Shewanella chilikensis Strain DC57, Isolated from Corroded Seal Rings at a floating production facility in Australia.</title>
        <authorList>
            <person name="Salgar-Chaparro S.J."/>
            <person name="Castillo-Villamizar G.A."/>
            <person name="Poehlein A."/>
            <person name="Daniel R."/>
            <person name="Machuca L."/>
        </authorList>
    </citation>
    <scope>NUCLEOTIDE SEQUENCE [LARGE SCALE GENOMIC DNA]</scope>
    <source>
        <strain evidence="2 3">DC57</strain>
    </source>
</reference>
<name>A0A6G7LQI9_9GAMM</name>
<evidence type="ECO:0000256" key="1">
    <source>
        <dbReference type="SAM" id="Phobius"/>
    </source>
</evidence>
<dbReference type="AlphaFoldDB" id="A0A6G7LQI9"/>
<organism evidence="2 3">
    <name type="scientific">Shewanella chilikensis</name>
    <dbReference type="NCBI Taxonomy" id="558541"/>
    <lineage>
        <taxon>Bacteria</taxon>
        <taxon>Pseudomonadati</taxon>
        <taxon>Pseudomonadota</taxon>
        <taxon>Gammaproteobacteria</taxon>
        <taxon>Alteromonadales</taxon>
        <taxon>Shewanellaceae</taxon>
        <taxon>Shewanella</taxon>
    </lineage>
</organism>
<dbReference type="KEGG" id="schk:GII14_07655"/>
<evidence type="ECO:0000313" key="2">
    <source>
        <dbReference type="EMBL" id="QIJ04058.1"/>
    </source>
</evidence>
<protein>
    <submittedName>
        <fullName evidence="2">Membrane anchored protein in chemotaxis locus</fullName>
    </submittedName>
</protein>
<sequence length="161" mass="17520">MADNETRILGYRLALFLCLVALLVVAALYWDLRQKNQQLSEEVTQLESSQVLLMVPDEQAAIIADWMSRHPQQTASLLDVIRPKVASGAETAADVSPQVQAPRAAVAAENPEKITVQGTAVTPAPQAETEDARVTELENGVKVIRLPHGGIRVTTREEGNE</sequence>
<accession>A0A6G7LQI9</accession>
<evidence type="ECO:0000313" key="3">
    <source>
        <dbReference type="Proteomes" id="UP000502117"/>
    </source>
</evidence>
<dbReference type="Proteomes" id="UP000502117">
    <property type="component" value="Chromosome"/>
</dbReference>
<keyword evidence="1" id="KW-0472">Membrane</keyword>
<dbReference type="EMBL" id="CP045857">
    <property type="protein sequence ID" value="QIJ04058.1"/>
    <property type="molecule type" value="Genomic_DNA"/>
</dbReference>
<dbReference type="RefSeq" id="WP_165564792.1">
    <property type="nucleotide sequence ID" value="NZ_CP045857.1"/>
</dbReference>
<feature type="transmembrane region" description="Helical" evidence="1">
    <location>
        <begin position="12"/>
        <end position="30"/>
    </location>
</feature>
<proteinExistence type="predicted"/>
<keyword evidence="1" id="KW-1133">Transmembrane helix</keyword>
<gene>
    <name evidence="2" type="ORF">GII14_07655</name>
</gene>
<keyword evidence="1" id="KW-0812">Transmembrane</keyword>